<dbReference type="PROSITE" id="PS01186">
    <property type="entry name" value="EGF_2"/>
    <property type="match status" value="3"/>
</dbReference>
<evidence type="ECO:0000256" key="15">
    <source>
        <dbReference type="SAM" id="MobiDB-lite"/>
    </source>
</evidence>
<dbReference type="Gene3D" id="2.120.10.30">
    <property type="entry name" value="TolB, C-terminal domain"/>
    <property type="match status" value="2"/>
</dbReference>
<evidence type="ECO:0000259" key="19">
    <source>
        <dbReference type="PROSITE" id="PS51162"/>
    </source>
</evidence>
<dbReference type="Gene3D" id="4.10.800.10">
    <property type="entry name" value="Thyroglobulin type-1"/>
    <property type="match status" value="1"/>
</dbReference>
<dbReference type="PROSITE" id="PS51162">
    <property type="entry name" value="THYROGLOBULIN_1_2"/>
    <property type="match status" value="1"/>
</dbReference>
<reference evidence="21" key="3">
    <citation type="submission" date="2025-09" db="UniProtKB">
        <authorList>
            <consortium name="Ensembl"/>
        </authorList>
    </citation>
    <scope>IDENTIFICATION</scope>
</reference>
<dbReference type="Gene3D" id="2.40.155.10">
    <property type="entry name" value="Green fluorescent protein"/>
    <property type="match status" value="1"/>
</dbReference>
<keyword evidence="8" id="KW-0084">Basement membrane</keyword>
<feature type="domain" description="EGF-like" evidence="17">
    <location>
        <begin position="669"/>
        <end position="710"/>
    </location>
</feature>
<feature type="disulfide bond" evidence="14">
    <location>
        <begin position="846"/>
        <end position="853"/>
    </location>
</feature>
<dbReference type="Bgee" id="ENSGACG00000001047">
    <property type="expression patterns" value="Expressed in embryo"/>
</dbReference>
<dbReference type="InterPro" id="IPR018097">
    <property type="entry name" value="EGF_Ca-bd_CS"/>
</dbReference>
<dbReference type="InterPro" id="IPR000716">
    <property type="entry name" value="Thyroglobulin_1"/>
</dbReference>
<dbReference type="Gene3D" id="2.10.25.10">
    <property type="entry name" value="Laminin"/>
    <property type="match status" value="4"/>
</dbReference>
<dbReference type="SMART" id="SM00211">
    <property type="entry name" value="TY"/>
    <property type="match status" value="1"/>
</dbReference>
<keyword evidence="7" id="KW-0106">Calcium</keyword>
<feature type="domain" description="NIDO" evidence="20">
    <location>
        <begin position="98"/>
        <end position="262"/>
    </location>
</feature>
<feature type="domain" description="EGF-like" evidence="17">
    <location>
        <begin position="759"/>
        <end position="795"/>
    </location>
</feature>
<evidence type="ECO:0000256" key="13">
    <source>
        <dbReference type="PROSITE-ProRule" id="PRU00461"/>
    </source>
</evidence>
<dbReference type="SUPFAM" id="SSF63825">
    <property type="entry name" value="YWTD domain"/>
    <property type="match status" value="1"/>
</dbReference>
<dbReference type="Pfam" id="PF06119">
    <property type="entry name" value="NIDO"/>
    <property type="match status" value="1"/>
</dbReference>
<dbReference type="InterPro" id="IPR011042">
    <property type="entry name" value="6-blade_b-propeller_TolB-like"/>
</dbReference>
<reference evidence="21 22" key="1">
    <citation type="journal article" date="2021" name="G3 (Bethesda)">
        <title>Improved contiguity of the threespine stickleback genome using long-read sequencing.</title>
        <authorList>
            <person name="Nath S."/>
            <person name="Shaw D.E."/>
            <person name="White M.A."/>
        </authorList>
    </citation>
    <scope>NUCLEOTIDE SEQUENCE [LARGE SCALE GENOMIC DNA]</scope>
    <source>
        <strain evidence="21 22">Lake Benthic</strain>
    </source>
</reference>
<feature type="domain" description="Nidogen G2 beta-barrel" evidence="18">
    <location>
        <begin position="397"/>
        <end position="630"/>
    </location>
</feature>
<feature type="compositionally biased region" description="Basic and acidic residues" evidence="15">
    <location>
        <begin position="1073"/>
        <end position="1082"/>
    </location>
</feature>
<dbReference type="PROSITE" id="PS50993">
    <property type="entry name" value="NIDOGEN_G2"/>
    <property type="match status" value="1"/>
</dbReference>
<evidence type="ECO:0000256" key="8">
    <source>
        <dbReference type="ARBA" id="ARBA00022869"/>
    </source>
</evidence>
<dbReference type="PANTHER" id="PTHR46513:SF6">
    <property type="entry name" value="NIDOGEN-1"/>
    <property type="match status" value="1"/>
</dbReference>
<dbReference type="Pfam" id="PF12947">
    <property type="entry name" value="EGF_3"/>
    <property type="match status" value="1"/>
</dbReference>
<evidence type="ECO:0000256" key="14">
    <source>
        <dbReference type="PROSITE-ProRule" id="PRU00500"/>
    </source>
</evidence>
<keyword evidence="5 16" id="KW-0732">Signal</keyword>
<feature type="region of interest" description="Disordered" evidence="15">
    <location>
        <begin position="1139"/>
        <end position="1224"/>
    </location>
</feature>
<dbReference type="OMA" id="NALIVTW"/>
<organism evidence="21 22">
    <name type="scientific">Gasterosteus aculeatus aculeatus</name>
    <name type="common">three-spined stickleback</name>
    <dbReference type="NCBI Taxonomy" id="481459"/>
    <lineage>
        <taxon>Eukaryota</taxon>
        <taxon>Metazoa</taxon>
        <taxon>Chordata</taxon>
        <taxon>Craniata</taxon>
        <taxon>Vertebrata</taxon>
        <taxon>Euteleostomi</taxon>
        <taxon>Actinopterygii</taxon>
        <taxon>Neopterygii</taxon>
        <taxon>Teleostei</taxon>
        <taxon>Neoteleostei</taxon>
        <taxon>Acanthomorphata</taxon>
        <taxon>Eupercaria</taxon>
        <taxon>Perciformes</taxon>
        <taxon>Cottioidei</taxon>
        <taxon>Gasterosteales</taxon>
        <taxon>Gasterosteidae</taxon>
        <taxon>Gasterosteus</taxon>
    </lineage>
</organism>
<keyword evidence="3" id="KW-0272">Extracellular matrix</keyword>
<dbReference type="InterPro" id="IPR000742">
    <property type="entry name" value="EGF"/>
</dbReference>
<keyword evidence="22" id="KW-1185">Reference proteome</keyword>
<evidence type="ECO:0000256" key="11">
    <source>
        <dbReference type="ARBA" id="ARBA00023180"/>
    </source>
</evidence>
<dbReference type="GO" id="GO:0060070">
    <property type="term" value="P:canonical Wnt signaling pathway"/>
    <property type="evidence" value="ECO:0007669"/>
    <property type="project" value="TreeGrafter"/>
</dbReference>
<dbReference type="CDD" id="cd00191">
    <property type="entry name" value="TY"/>
    <property type="match status" value="1"/>
</dbReference>
<dbReference type="InterPro" id="IPR000152">
    <property type="entry name" value="EGF-type_Asp/Asn_hydroxyl_site"/>
</dbReference>
<comment type="subcellular location">
    <subcellularLocation>
        <location evidence="1">Secreted</location>
        <location evidence="1">Extracellular space</location>
        <location evidence="1">Extracellular matrix</location>
        <location evidence="1">Basement membrane</location>
    </subcellularLocation>
</comment>
<feature type="domain" description="EGF-like" evidence="17">
    <location>
        <begin position="715"/>
        <end position="758"/>
    </location>
</feature>
<proteinExistence type="predicted"/>
<feature type="compositionally biased region" description="Gly residues" evidence="15">
    <location>
        <begin position="1166"/>
        <end position="1179"/>
    </location>
</feature>
<dbReference type="InterPro" id="IPR024731">
    <property type="entry name" value="NELL2-like_EGF"/>
</dbReference>
<evidence type="ECO:0000259" key="18">
    <source>
        <dbReference type="PROSITE" id="PS50993"/>
    </source>
</evidence>
<evidence type="ECO:0000256" key="5">
    <source>
        <dbReference type="ARBA" id="ARBA00022729"/>
    </source>
</evidence>
<dbReference type="Ensembl" id="ENSGACT00000001358.2">
    <property type="protein sequence ID" value="ENSGACP00000001357.2"/>
    <property type="gene ID" value="ENSGACG00000019719.2"/>
</dbReference>
<dbReference type="PROSITE" id="PS50026">
    <property type="entry name" value="EGF_3"/>
    <property type="match status" value="4"/>
</dbReference>
<dbReference type="GO" id="GO:0017147">
    <property type="term" value="F:Wnt-protein binding"/>
    <property type="evidence" value="ECO:0007669"/>
    <property type="project" value="TreeGrafter"/>
</dbReference>
<evidence type="ECO:0000256" key="12">
    <source>
        <dbReference type="PROSITE-ProRule" id="PRU00076"/>
    </source>
</evidence>
<feature type="domain" description="EGF-like" evidence="17">
    <location>
        <begin position="629"/>
        <end position="665"/>
    </location>
</feature>
<dbReference type="SUPFAM" id="SSF54511">
    <property type="entry name" value="GFP-like"/>
    <property type="match status" value="1"/>
</dbReference>
<dbReference type="Proteomes" id="UP000007635">
    <property type="component" value="Chromosome IX"/>
</dbReference>
<dbReference type="PROSITE" id="PS51120">
    <property type="entry name" value="LDLRB"/>
    <property type="match status" value="1"/>
</dbReference>
<dbReference type="CDD" id="cd00054">
    <property type="entry name" value="EGF_CA"/>
    <property type="match status" value="3"/>
</dbReference>
<dbReference type="InterPro" id="IPR036857">
    <property type="entry name" value="Thyroglobulin_1_sf"/>
</dbReference>
<dbReference type="FunFam" id="2.10.25.10:FF:000038">
    <property type="entry name" value="Fibrillin 2"/>
    <property type="match status" value="1"/>
</dbReference>
<dbReference type="GO" id="GO:0005886">
    <property type="term" value="C:plasma membrane"/>
    <property type="evidence" value="ECO:0007669"/>
    <property type="project" value="TreeGrafter"/>
</dbReference>
<feature type="region of interest" description="Disordered" evidence="15">
    <location>
        <begin position="294"/>
        <end position="331"/>
    </location>
</feature>
<dbReference type="PROSITE" id="PS51220">
    <property type="entry name" value="NIDO"/>
    <property type="match status" value="1"/>
</dbReference>
<feature type="chain" id="PRO_5043545409" evidence="16">
    <location>
        <begin position="25"/>
        <end position="1224"/>
    </location>
</feature>
<dbReference type="PROSITE" id="PS01187">
    <property type="entry name" value="EGF_CA"/>
    <property type="match status" value="1"/>
</dbReference>
<dbReference type="Pfam" id="PF07645">
    <property type="entry name" value="EGF_CA"/>
    <property type="match status" value="2"/>
</dbReference>
<sequence>MCARYRSWLWVWSALLSLSDRTRALELRELFAFGAEAGDQQLPPGSDSAAELPLRGSLFFFQRAFDRINTNGLVSFDGPPKEQEYLGKMPAGFGMIAALLGDLEDSDGQGKVHFRWDSSPEVLSRAAEYVSRAFPRDEGVEPTAALVVTWENMAARGTTGRGDGLGTKRNTFQLVVASMESSSCAILLYPRSGLQFVSTSVGGENKLLEAGFNQGLVAGWFWKDSQGTYFRTTTDEETSVRDLAEKTNSGQNGVWVYEIGSSPFFHAIAPGTVTGLLEEEEEATTPAVEVTPTEYQPKYPEPESITPGYTEPKTEDYEGPGQSEPEYPEPETITQGYTEPTTEDYEGPVFAYNSETCAHNRLKCSAFADCRDYSNGYCCHCRPGFYGNGKDCVAEGKPQRMNGKVSGRVFVGNSPSAVELSNNDLHSYMVVNDGRASVAISNIPDALGPSMLPLTPLGGVIGWAFALEQPGHRNGFSLIGGRFSRQAEVTFHPGNERLTITQQFKGIDEHDHLVVDTELEGRLPAVPLGSSVEINPYQEVYQYDRNLIASSSNRDYTVTSPDGEVQTRSYQLRQSLTFEGCAHGEASGAAPSTQQLSVDRVFVMFEAHNRLIRYATSNKIGSVHGSDPEQNPCFTGRHGCDINAACRPAEGLQFSCQCAAGFIGDGRYYDDECRSPEICGSNAVCNNQPGSFHCECSAGFLFASDGKTCIEEKRPADPCQGGSHDCDAPERALCSPAGGAAFACSCLPGFEGDGRLCRDVDECQQDRCHSAAFCSNTQGSYACQCHPGFHGDGFQCSPREATACERHRESARAAAPGFPSTFRPRPAVGHYVPQCDQRGAYESTQCHAAIGQCWCADAAGREIPNTRMGPGSIDQAVTPGPGGPTPRPDVHPVPSGTHLLFAQSGRSNAEPPHPPPASPLQDRVVIAVAYDCVEEMVYWTDITEPAISRARLSGGDVVPVVTTGANIRLGQRKKKSLVKFKKPRVKGLILRGQIRGQRGLIHPLRPSGLQSPEGLAIDHVARLLFWTDSARDTVEVSQLDGGRRRVLHDTDLINPRNPPVVALSRLQWRLAKDGRERPRRGPDAAGGCAWTDAGGDRRDAARAGRGQPALPGGAAGCYRPADPGIGAIGGPTGRFPNDAGSLGVCGRGGAQDDPGGRRTVIPGDVRGNGGGVWLAGGRVGDPPPAAPNRGGADSGPGPATRSQARLRQREEGHHGSTGALPRGP</sequence>
<dbReference type="InterPro" id="IPR009030">
    <property type="entry name" value="Growth_fac_rcpt_cys_sf"/>
</dbReference>
<dbReference type="Pfam" id="PF07474">
    <property type="entry name" value="G2F"/>
    <property type="match status" value="1"/>
</dbReference>
<evidence type="ECO:0000256" key="1">
    <source>
        <dbReference type="ARBA" id="ARBA00004302"/>
    </source>
</evidence>
<dbReference type="FunFam" id="2.10.25.10:FF:000139">
    <property type="entry name" value="Fibulin-1"/>
    <property type="match status" value="1"/>
</dbReference>
<feature type="signal peptide" evidence="16">
    <location>
        <begin position="1"/>
        <end position="24"/>
    </location>
</feature>
<evidence type="ECO:0000256" key="9">
    <source>
        <dbReference type="ARBA" id="ARBA00022889"/>
    </source>
</evidence>
<evidence type="ECO:0000313" key="22">
    <source>
        <dbReference type="Proteomes" id="UP000007635"/>
    </source>
</evidence>
<feature type="repeat" description="LDL-receptor class B" evidence="13">
    <location>
        <begin position="1022"/>
        <end position="1064"/>
    </location>
</feature>
<dbReference type="AlphaFoldDB" id="G3N7S3"/>
<evidence type="ECO:0000313" key="21">
    <source>
        <dbReference type="Ensembl" id="ENSGACP00000001357.2"/>
    </source>
</evidence>
<feature type="region of interest" description="Disordered" evidence="15">
    <location>
        <begin position="1073"/>
        <end position="1118"/>
    </location>
</feature>
<dbReference type="InParanoid" id="G3N7S3"/>
<evidence type="ECO:0000256" key="10">
    <source>
        <dbReference type="ARBA" id="ARBA00023157"/>
    </source>
</evidence>
<evidence type="ECO:0000256" key="7">
    <source>
        <dbReference type="ARBA" id="ARBA00022837"/>
    </source>
</evidence>
<dbReference type="SMART" id="SM00135">
    <property type="entry name" value="LY"/>
    <property type="match status" value="2"/>
</dbReference>
<dbReference type="InterPro" id="IPR000033">
    <property type="entry name" value="LDLR_classB_rpt"/>
</dbReference>
<dbReference type="InterPro" id="IPR003886">
    <property type="entry name" value="NIDO_dom"/>
</dbReference>
<comment type="caution">
    <text evidence="12">Lacks conserved residue(s) required for the propagation of feature annotation.</text>
</comment>
<dbReference type="InterPro" id="IPR009017">
    <property type="entry name" value="GFP"/>
</dbReference>
<dbReference type="GO" id="GO:0005604">
    <property type="term" value="C:basement membrane"/>
    <property type="evidence" value="ECO:0007669"/>
    <property type="project" value="UniProtKB-SubCell"/>
</dbReference>
<keyword evidence="10 14" id="KW-1015">Disulfide bond</keyword>
<keyword evidence="2" id="KW-0964">Secreted</keyword>
<dbReference type="GO" id="GO:0042813">
    <property type="term" value="F:Wnt receptor activity"/>
    <property type="evidence" value="ECO:0007669"/>
    <property type="project" value="TreeGrafter"/>
</dbReference>
<dbReference type="SMART" id="SM00181">
    <property type="entry name" value="EGF"/>
    <property type="match status" value="5"/>
</dbReference>
<dbReference type="CDD" id="cd00255">
    <property type="entry name" value="nidG2"/>
    <property type="match status" value="1"/>
</dbReference>
<evidence type="ECO:0000256" key="16">
    <source>
        <dbReference type="SAM" id="SignalP"/>
    </source>
</evidence>
<dbReference type="GeneTree" id="ENSGT00940000156318"/>
<dbReference type="SUPFAM" id="SSF57184">
    <property type="entry name" value="Growth factor receptor domain"/>
    <property type="match status" value="1"/>
</dbReference>
<evidence type="ECO:0000256" key="2">
    <source>
        <dbReference type="ARBA" id="ARBA00022525"/>
    </source>
</evidence>
<dbReference type="SUPFAM" id="SSF57610">
    <property type="entry name" value="Thyroglobulin type-1 domain"/>
    <property type="match status" value="1"/>
</dbReference>
<keyword evidence="4 12" id="KW-0245">EGF-like domain</keyword>
<dbReference type="InterPro" id="IPR049883">
    <property type="entry name" value="NOTCH1_EGF-like"/>
</dbReference>
<evidence type="ECO:0000256" key="4">
    <source>
        <dbReference type="ARBA" id="ARBA00022536"/>
    </source>
</evidence>
<dbReference type="SMART" id="SM00179">
    <property type="entry name" value="EGF_CA"/>
    <property type="match status" value="3"/>
</dbReference>
<evidence type="ECO:0000259" key="20">
    <source>
        <dbReference type="PROSITE" id="PS51220"/>
    </source>
</evidence>
<evidence type="ECO:0000259" key="17">
    <source>
        <dbReference type="PROSITE" id="PS50026"/>
    </source>
</evidence>
<dbReference type="STRING" id="69293.ENSGACP00000001357"/>
<reference evidence="21" key="2">
    <citation type="submission" date="2025-08" db="UniProtKB">
        <authorList>
            <consortium name="Ensembl"/>
        </authorList>
    </citation>
    <scope>IDENTIFICATION</scope>
</reference>
<dbReference type="GO" id="GO:0007160">
    <property type="term" value="P:cell-matrix adhesion"/>
    <property type="evidence" value="ECO:0007669"/>
    <property type="project" value="InterPro"/>
</dbReference>
<name>G3N7S3_GASAC</name>
<evidence type="ECO:0000256" key="6">
    <source>
        <dbReference type="ARBA" id="ARBA00022737"/>
    </source>
</evidence>
<dbReference type="PROSITE" id="PS00484">
    <property type="entry name" value="THYROGLOBULIN_1_1"/>
    <property type="match status" value="1"/>
</dbReference>
<keyword evidence="11" id="KW-0325">Glycoprotein</keyword>
<dbReference type="SMART" id="SM00682">
    <property type="entry name" value="G2F"/>
    <property type="match status" value="1"/>
</dbReference>
<dbReference type="Pfam" id="PF00086">
    <property type="entry name" value="Thyroglobulin_1"/>
    <property type="match status" value="1"/>
</dbReference>
<keyword evidence="6" id="KW-0677">Repeat</keyword>
<evidence type="ECO:0000256" key="3">
    <source>
        <dbReference type="ARBA" id="ARBA00022530"/>
    </source>
</evidence>
<feature type="domain" description="Thyroglobulin type-1" evidence="19">
    <location>
        <begin position="801"/>
        <end position="877"/>
    </location>
</feature>
<dbReference type="PANTHER" id="PTHR46513">
    <property type="entry name" value="VITELLOGENIN RECEPTOR-LIKE PROTEIN-RELATED-RELATED"/>
    <property type="match status" value="1"/>
</dbReference>
<dbReference type="InterPro" id="IPR006605">
    <property type="entry name" value="G2_nidogen/fibulin_G2F"/>
</dbReference>
<dbReference type="InterPro" id="IPR001881">
    <property type="entry name" value="EGF-like_Ca-bd_dom"/>
</dbReference>
<keyword evidence="9" id="KW-0130">Cell adhesion</keyword>
<dbReference type="eggNOG" id="KOG1214">
    <property type="taxonomic scope" value="Eukaryota"/>
</dbReference>
<dbReference type="GO" id="GO:0030855">
    <property type="term" value="P:epithelial cell differentiation"/>
    <property type="evidence" value="ECO:0007669"/>
    <property type="project" value="UniProtKB-ARBA"/>
</dbReference>
<dbReference type="GO" id="GO:0005509">
    <property type="term" value="F:calcium ion binding"/>
    <property type="evidence" value="ECO:0007669"/>
    <property type="project" value="InterPro"/>
</dbReference>
<accession>G3N7S3</accession>
<dbReference type="InterPro" id="IPR050778">
    <property type="entry name" value="Cueball_EGF_LRP_Nidogen"/>
</dbReference>
<protein>
    <submittedName>
        <fullName evidence="21">Nidogen 1b</fullName>
    </submittedName>
</protein>
<dbReference type="PROSITE" id="PS00010">
    <property type="entry name" value="ASX_HYDROXYL"/>
    <property type="match status" value="3"/>
</dbReference>
<dbReference type="SMART" id="SM00539">
    <property type="entry name" value="NIDO"/>
    <property type="match status" value="1"/>
</dbReference>